<protein>
    <submittedName>
        <fullName evidence="3">Uncharacterized protein</fullName>
    </submittedName>
</protein>
<sequence length="538" mass="57401">MSPDQSTAPTMSTDMLCQSGLDQRDNWPSLPSDGAQNEELQYQQEGTGGLSLTFANAGENLTFSGPIMGSHSMYHEPYMSGYSEQPLYPMHQEPFPTFDPATAPQYQPDHFTFGRPTPPRLALPGSIPPGPASAPPQLPSNSDCHYHPTQLSHQLTSSGLPSAAARSSVMRAIEDPRSYSLENGLPPIPRTGQLASQPPPSTTTTVTARSTNPNPSSAPSPLDPRLRPAAHLQSMRTKAMEPLGLSGWTPAKLYQTPIRRMHSAPGVPPPGQGWKSKSVSPPSTGTRDSRDSTPRGGMGRSPRDTSRPAEDYESDGPNTRAVRGRKRRATRSDVGNARPTKKRSGDPVYVRALEENLEQLKQQILHLGSQPYGLEGVNDASAMTLDSAKLVIQAQQLDLDAVRRDYANSQREISQLRAAMNGTHALLAAPPTAPPAAGPRQVFRVTSTFGALSAAEIEAARRASVESIASTSSMASACSISSVDSMGSMTSAATASTVPSPSAPVFNQPSLTQNSAAVQHWAAWEQQQQGLTACQGQQ</sequence>
<evidence type="ECO:0000256" key="1">
    <source>
        <dbReference type="SAM" id="Coils"/>
    </source>
</evidence>
<keyword evidence="1" id="KW-0175">Coiled coil</keyword>
<organism evidence="3 4">
    <name type="scientific">Calocera viscosa (strain TUFC12733)</name>
    <dbReference type="NCBI Taxonomy" id="1330018"/>
    <lineage>
        <taxon>Eukaryota</taxon>
        <taxon>Fungi</taxon>
        <taxon>Dikarya</taxon>
        <taxon>Basidiomycota</taxon>
        <taxon>Agaricomycotina</taxon>
        <taxon>Dacrymycetes</taxon>
        <taxon>Dacrymycetales</taxon>
        <taxon>Dacrymycetaceae</taxon>
        <taxon>Calocera</taxon>
    </lineage>
</organism>
<feature type="compositionally biased region" description="Low complexity" evidence="2">
    <location>
        <begin position="202"/>
        <end position="215"/>
    </location>
</feature>
<evidence type="ECO:0000313" key="4">
    <source>
        <dbReference type="Proteomes" id="UP000076738"/>
    </source>
</evidence>
<gene>
    <name evidence="3" type="ORF">CALVIDRAFT_565132</name>
</gene>
<name>A0A167KUJ5_CALVF</name>
<feature type="coiled-coil region" evidence="1">
    <location>
        <begin position="350"/>
        <end position="419"/>
    </location>
</feature>
<dbReference type="EMBL" id="KV417291">
    <property type="protein sequence ID" value="KZO95023.1"/>
    <property type="molecule type" value="Genomic_DNA"/>
</dbReference>
<dbReference type="OrthoDB" id="10668306at2759"/>
<feature type="compositionally biased region" description="Polar residues" evidence="2">
    <location>
        <begin position="149"/>
        <end position="160"/>
    </location>
</feature>
<keyword evidence="4" id="KW-1185">Reference proteome</keyword>
<feature type="compositionally biased region" description="Polar residues" evidence="2">
    <location>
        <begin position="275"/>
        <end position="286"/>
    </location>
</feature>
<feature type="compositionally biased region" description="Pro residues" evidence="2">
    <location>
        <begin position="116"/>
        <end position="138"/>
    </location>
</feature>
<feature type="region of interest" description="Disordered" evidence="2">
    <location>
        <begin position="115"/>
        <end position="226"/>
    </location>
</feature>
<dbReference type="AlphaFoldDB" id="A0A167KUJ5"/>
<evidence type="ECO:0000256" key="2">
    <source>
        <dbReference type="SAM" id="MobiDB-lite"/>
    </source>
</evidence>
<feature type="region of interest" description="Disordered" evidence="2">
    <location>
        <begin position="260"/>
        <end position="348"/>
    </location>
</feature>
<feature type="compositionally biased region" description="Polar residues" evidence="2">
    <location>
        <begin position="1"/>
        <end position="16"/>
    </location>
</feature>
<evidence type="ECO:0000313" key="3">
    <source>
        <dbReference type="EMBL" id="KZO95023.1"/>
    </source>
</evidence>
<dbReference type="Proteomes" id="UP000076738">
    <property type="component" value="Unassembled WGS sequence"/>
</dbReference>
<feature type="compositionally biased region" description="Basic and acidic residues" evidence="2">
    <location>
        <begin position="301"/>
        <end position="310"/>
    </location>
</feature>
<accession>A0A167KUJ5</accession>
<reference evidence="3 4" key="1">
    <citation type="journal article" date="2016" name="Mol. Biol. Evol.">
        <title>Comparative Genomics of Early-Diverging Mushroom-Forming Fungi Provides Insights into the Origins of Lignocellulose Decay Capabilities.</title>
        <authorList>
            <person name="Nagy L.G."/>
            <person name="Riley R."/>
            <person name="Tritt A."/>
            <person name="Adam C."/>
            <person name="Daum C."/>
            <person name="Floudas D."/>
            <person name="Sun H."/>
            <person name="Yadav J.S."/>
            <person name="Pangilinan J."/>
            <person name="Larsson K.H."/>
            <person name="Matsuura K."/>
            <person name="Barry K."/>
            <person name="Labutti K."/>
            <person name="Kuo R."/>
            <person name="Ohm R.A."/>
            <person name="Bhattacharya S.S."/>
            <person name="Shirouzu T."/>
            <person name="Yoshinaga Y."/>
            <person name="Martin F.M."/>
            <person name="Grigoriev I.V."/>
            <person name="Hibbett D.S."/>
        </authorList>
    </citation>
    <scope>NUCLEOTIDE SEQUENCE [LARGE SCALE GENOMIC DNA]</scope>
    <source>
        <strain evidence="3 4">TUFC12733</strain>
    </source>
</reference>
<feature type="region of interest" description="Disordered" evidence="2">
    <location>
        <begin position="1"/>
        <end position="42"/>
    </location>
</feature>
<proteinExistence type="predicted"/>